<dbReference type="AlphaFoldDB" id="A0A1X7V276"/>
<organism evidence="2">
    <name type="scientific">Amphimedon queenslandica</name>
    <name type="common">Sponge</name>
    <dbReference type="NCBI Taxonomy" id="400682"/>
    <lineage>
        <taxon>Eukaryota</taxon>
        <taxon>Metazoa</taxon>
        <taxon>Porifera</taxon>
        <taxon>Demospongiae</taxon>
        <taxon>Heteroscleromorpha</taxon>
        <taxon>Haplosclerida</taxon>
        <taxon>Niphatidae</taxon>
        <taxon>Amphimedon</taxon>
    </lineage>
</organism>
<evidence type="ECO:0000313" key="2">
    <source>
        <dbReference type="EnsemblMetazoa" id="Aqu2.1.33672_001"/>
    </source>
</evidence>
<evidence type="ECO:0000256" key="1">
    <source>
        <dbReference type="SAM" id="Phobius"/>
    </source>
</evidence>
<name>A0A1X7V276_AMPQE</name>
<dbReference type="EnsemblMetazoa" id="Aqu2.1.33672_001">
    <property type="protein sequence ID" value="Aqu2.1.33672_001"/>
    <property type="gene ID" value="Aqu2.1.33672"/>
</dbReference>
<dbReference type="InParanoid" id="A0A1X7V276"/>
<feature type="transmembrane region" description="Helical" evidence="1">
    <location>
        <begin position="237"/>
        <end position="254"/>
    </location>
</feature>
<sequence>MASDEEFHFGENIDKSLFEDSLVQTVQTCKKRGKSVYDLQAAKNEMSPETDKYVFITIYRSHASIVVVDKELFDTLLFTPIFGQMIDGPSLTIRQHETAQRLANEVPLQQYHVCLDGDRYILARNYYYINWFLKSRSFFVGETALNYFYLQFLCLMVVPEKYRLVMDDCLEFAKKFALEVAVKENQVRVTEMQALYRTLKVSENFSTGAMEQISRNNPSSGFTAALSYFMSFRPERVLILVIPAAIAMLSYRLYRKS</sequence>
<reference evidence="2" key="1">
    <citation type="submission" date="2017-05" db="UniProtKB">
        <authorList>
            <consortium name="EnsemblMetazoa"/>
        </authorList>
    </citation>
    <scope>IDENTIFICATION</scope>
</reference>
<keyword evidence="1" id="KW-0812">Transmembrane</keyword>
<proteinExistence type="predicted"/>
<keyword evidence="1" id="KW-0472">Membrane</keyword>
<protein>
    <submittedName>
        <fullName evidence="2">Uncharacterized protein</fullName>
    </submittedName>
</protein>
<accession>A0A1X7V276</accession>
<keyword evidence="1" id="KW-1133">Transmembrane helix</keyword>